<dbReference type="Proteomes" id="UP000296049">
    <property type="component" value="Unassembled WGS sequence"/>
</dbReference>
<sequence>MSSTVIKMHWTVYPTNAKHKKQGNQQPLLTVNVPHSGEGLCKTWAGGSEVTPGQQINTERKKPLSSQQIGPARLKNEGDCESSDSKEENYTRQFEATGAVLPVFPPTSYFTSGPLKPAIPMDQHLKRVSFRQINRLIQLAAWLLKPRCQCERGSCVKAQIWGGLAGPFGRDKGDAEGFPPQGVQFIPQGQSSFQKAWLQLHGCVTDIGAENALEKGSSGKDQKSAVWGNWENEEFMCYPSHWKLWQLPMGTGDKVGSSKRTSGHLFYPFTVCALRGTDTSRSLWWMIDCTRQLANIIINKVATMSEKFNRKNCRQYDAIVTEITSTAVLTFVLVEPQDYVDVQRSLSCACRRRDWALLELASDILPPLFSSLLEQPCCGNAKPGSSCLRQALACRHVSRSTWNRISKVSGRKQYQDALSSGFELELAVAHMSGQCNTGLDFLMQGVAERVNEKQKHHLLENRRGKEADTKIQTSFKMELENIMKNCIQCLLSLVKFFSQCSNDLSGILFETKDPLHIQPHLKKCFEGIAKLTFNHEKEITHMESAENEKVELVLRIIPARSTLGTWGLPASRTEQPGECYFYSQIIWLTPCVQRWQQSPVRVVGWRGLAPLCVTLLLTGNYIAFEVVPQQHSVGTTFVLLVSASADFIHNLVLDFGKVGRFAGVKGPMYIEENAFVKLTVASERKVPIHSATEGDHANRLQDHKALTTCCHERSTVCICCGLAAVSVALLMCGTLDFEAEPGATVSSACLNPAYATGSSCDKVITGMI</sequence>
<proteinExistence type="predicted"/>
<dbReference type="Gene3D" id="3.20.180.20">
    <property type="entry name" value="Dynein heavy chain, N-terminal domain 2"/>
    <property type="match status" value="1"/>
</dbReference>
<dbReference type="InterPro" id="IPR026983">
    <property type="entry name" value="DHC"/>
</dbReference>
<evidence type="ECO:0000313" key="4">
    <source>
        <dbReference type="Proteomes" id="UP000296049"/>
    </source>
</evidence>
<evidence type="ECO:0000259" key="2">
    <source>
        <dbReference type="Pfam" id="PF08393"/>
    </source>
</evidence>
<gene>
    <name evidence="3" type="ORF">Anapl_18588</name>
</gene>
<organism evidence="3 4">
    <name type="scientific">Anas platyrhynchos</name>
    <name type="common">Mallard</name>
    <name type="synonym">Anas boschas</name>
    <dbReference type="NCBI Taxonomy" id="8839"/>
    <lineage>
        <taxon>Eukaryota</taxon>
        <taxon>Metazoa</taxon>
        <taxon>Chordata</taxon>
        <taxon>Craniata</taxon>
        <taxon>Vertebrata</taxon>
        <taxon>Euteleostomi</taxon>
        <taxon>Archelosauria</taxon>
        <taxon>Archosauria</taxon>
        <taxon>Dinosauria</taxon>
        <taxon>Saurischia</taxon>
        <taxon>Theropoda</taxon>
        <taxon>Coelurosauria</taxon>
        <taxon>Aves</taxon>
        <taxon>Neognathae</taxon>
        <taxon>Galloanserae</taxon>
        <taxon>Anseriformes</taxon>
        <taxon>Anatidae</taxon>
        <taxon>Anatinae</taxon>
        <taxon>Anas</taxon>
    </lineage>
</organism>
<dbReference type="AlphaFoldDB" id="R0KZV2"/>
<protein>
    <submittedName>
        <fullName evidence="3">Dynein heavy chain 1, axonemal</fullName>
    </submittedName>
</protein>
<name>R0KZV2_ANAPL</name>
<dbReference type="PANTHER" id="PTHR22878:SF72">
    <property type="entry name" value="DYNEIN HEAVY CHAIN 3, AXONEMAL"/>
    <property type="match status" value="1"/>
</dbReference>
<dbReference type="EMBL" id="KB743409">
    <property type="protein sequence ID" value="EOA98858.1"/>
    <property type="molecule type" value="Genomic_DNA"/>
</dbReference>
<dbReference type="Pfam" id="PF08393">
    <property type="entry name" value="DHC_N2"/>
    <property type="match status" value="1"/>
</dbReference>
<feature type="compositionally biased region" description="Basic and acidic residues" evidence="1">
    <location>
        <begin position="74"/>
        <end position="88"/>
    </location>
</feature>
<dbReference type="GO" id="GO:0051959">
    <property type="term" value="F:dynein light intermediate chain binding"/>
    <property type="evidence" value="ECO:0007669"/>
    <property type="project" value="InterPro"/>
</dbReference>
<dbReference type="GO" id="GO:0045505">
    <property type="term" value="F:dynein intermediate chain binding"/>
    <property type="evidence" value="ECO:0007669"/>
    <property type="project" value="InterPro"/>
</dbReference>
<dbReference type="InterPro" id="IPR013602">
    <property type="entry name" value="Dynein_heavy_linker"/>
</dbReference>
<accession>R0KZV2</accession>
<dbReference type="GO" id="GO:0030286">
    <property type="term" value="C:dynein complex"/>
    <property type="evidence" value="ECO:0007669"/>
    <property type="project" value="InterPro"/>
</dbReference>
<feature type="region of interest" description="Disordered" evidence="1">
    <location>
        <begin position="46"/>
        <end position="88"/>
    </location>
</feature>
<evidence type="ECO:0000313" key="3">
    <source>
        <dbReference type="EMBL" id="EOA98858.1"/>
    </source>
</evidence>
<dbReference type="InterPro" id="IPR042228">
    <property type="entry name" value="Dynein_linker_3"/>
</dbReference>
<keyword evidence="4" id="KW-1185">Reference proteome</keyword>
<feature type="domain" description="Dynein heavy chain linker" evidence="2">
    <location>
        <begin position="501"/>
        <end position="553"/>
    </location>
</feature>
<evidence type="ECO:0000256" key="1">
    <source>
        <dbReference type="SAM" id="MobiDB-lite"/>
    </source>
</evidence>
<dbReference type="GO" id="GO:0007018">
    <property type="term" value="P:microtubule-based movement"/>
    <property type="evidence" value="ECO:0007669"/>
    <property type="project" value="InterPro"/>
</dbReference>
<dbReference type="PANTHER" id="PTHR22878">
    <property type="entry name" value="DYNEIN HEAVY CHAIN 6, AXONEMAL-LIKE-RELATED"/>
    <property type="match status" value="1"/>
</dbReference>
<reference evidence="4" key="1">
    <citation type="journal article" date="2013" name="Nat. Genet.">
        <title>The duck genome and transcriptome provide insight into an avian influenza virus reservoir species.</title>
        <authorList>
            <person name="Huang Y."/>
            <person name="Li Y."/>
            <person name="Burt D.W."/>
            <person name="Chen H."/>
            <person name="Zhang Y."/>
            <person name="Qian W."/>
            <person name="Kim H."/>
            <person name="Gan S."/>
            <person name="Zhao Y."/>
            <person name="Li J."/>
            <person name="Yi K."/>
            <person name="Feng H."/>
            <person name="Zhu P."/>
            <person name="Li B."/>
            <person name="Liu Q."/>
            <person name="Fairley S."/>
            <person name="Magor K.E."/>
            <person name="Du Z."/>
            <person name="Hu X."/>
            <person name="Goodman L."/>
            <person name="Tafer H."/>
            <person name="Vignal A."/>
            <person name="Lee T."/>
            <person name="Kim K.W."/>
            <person name="Sheng Z."/>
            <person name="An Y."/>
            <person name="Searle S."/>
            <person name="Herrero J."/>
            <person name="Groenen M.A."/>
            <person name="Crooijmans R.P."/>
            <person name="Faraut T."/>
            <person name="Cai Q."/>
            <person name="Webster R.G."/>
            <person name="Aldridge J.R."/>
            <person name="Warren W.C."/>
            <person name="Bartschat S."/>
            <person name="Kehr S."/>
            <person name="Marz M."/>
            <person name="Stadler P.F."/>
            <person name="Smith J."/>
            <person name="Kraus R.H."/>
            <person name="Zhao Y."/>
            <person name="Ren L."/>
            <person name="Fei J."/>
            <person name="Morisson M."/>
            <person name="Kaiser P."/>
            <person name="Griffin D.K."/>
            <person name="Rao M."/>
            <person name="Pitel F."/>
            <person name="Wang J."/>
            <person name="Li N."/>
        </authorList>
    </citation>
    <scope>NUCLEOTIDE SEQUENCE [LARGE SCALE GENOMIC DNA]</scope>
</reference>